<keyword evidence="3" id="KW-1185">Reference proteome</keyword>
<dbReference type="GO" id="GO:0016491">
    <property type="term" value="F:oxidoreductase activity"/>
    <property type="evidence" value="ECO:0007669"/>
    <property type="project" value="UniProtKB-KW"/>
</dbReference>
<proteinExistence type="predicted"/>
<dbReference type="PANTHER" id="PTHR43677">
    <property type="entry name" value="SHORT-CHAIN DEHYDROGENASE/REDUCTASE"/>
    <property type="match status" value="1"/>
</dbReference>
<dbReference type="Pfam" id="PF08240">
    <property type="entry name" value="ADH_N"/>
    <property type="match status" value="1"/>
</dbReference>
<dbReference type="Gene3D" id="3.90.180.10">
    <property type="entry name" value="Medium-chain alcohol dehydrogenases, catalytic domain"/>
    <property type="match status" value="1"/>
</dbReference>
<dbReference type="SMART" id="SM00829">
    <property type="entry name" value="PKS_ER"/>
    <property type="match status" value="1"/>
</dbReference>
<dbReference type="InterPro" id="IPR051397">
    <property type="entry name" value="Zn-ADH-like_protein"/>
</dbReference>
<keyword evidence="2" id="KW-0560">Oxidoreductase</keyword>
<dbReference type="InterPro" id="IPR020843">
    <property type="entry name" value="ER"/>
</dbReference>
<feature type="domain" description="Enoyl reductase (ER)" evidence="1">
    <location>
        <begin position="12"/>
        <end position="317"/>
    </location>
</feature>
<organism evidence="2 3">
    <name type="scientific">Gryllotalpicola reticulitermitis</name>
    <dbReference type="NCBI Taxonomy" id="1184153"/>
    <lineage>
        <taxon>Bacteria</taxon>
        <taxon>Bacillati</taxon>
        <taxon>Actinomycetota</taxon>
        <taxon>Actinomycetes</taxon>
        <taxon>Micrococcales</taxon>
        <taxon>Microbacteriaceae</taxon>
        <taxon>Gryllotalpicola</taxon>
    </lineage>
</organism>
<dbReference type="RefSeq" id="WP_390228055.1">
    <property type="nucleotide sequence ID" value="NZ_JBHSCN010000004.1"/>
</dbReference>
<reference evidence="3" key="1">
    <citation type="journal article" date="2019" name="Int. J. Syst. Evol. Microbiol.">
        <title>The Global Catalogue of Microorganisms (GCM) 10K type strain sequencing project: providing services to taxonomists for standard genome sequencing and annotation.</title>
        <authorList>
            <consortium name="The Broad Institute Genomics Platform"/>
            <consortium name="The Broad Institute Genome Sequencing Center for Infectious Disease"/>
            <person name="Wu L."/>
            <person name="Ma J."/>
        </authorList>
    </citation>
    <scope>NUCLEOTIDE SEQUENCE [LARGE SCALE GENOMIC DNA]</scope>
    <source>
        <strain evidence="3">CGMCC 1.10363</strain>
    </source>
</reference>
<dbReference type="InterPro" id="IPR011032">
    <property type="entry name" value="GroES-like_sf"/>
</dbReference>
<dbReference type="EMBL" id="JBHSCN010000004">
    <property type="protein sequence ID" value="MFC4243079.1"/>
    <property type="molecule type" value="Genomic_DNA"/>
</dbReference>
<dbReference type="SUPFAM" id="SSF50129">
    <property type="entry name" value="GroES-like"/>
    <property type="match status" value="1"/>
</dbReference>
<gene>
    <name evidence="2" type="ORF">ACFOYW_06815</name>
</gene>
<dbReference type="Gene3D" id="3.40.50.720">
    <property type="entry name" value="NAD(P)-binding Rossmann-like Domain"/>
    <property type="match status" value="1"/>
</dbReference>
<protein>
    <submittedName>
        <fullName evidence="2">NADP-dependent oxidoreductase</fullName>
        <ecNumber evidence="2">1.-.-.-</ecNumber>
    </submittedName>
</protein>
<dbReference type="Proteomes" id="UP001595900">
    <property type="component" value="Unassembled WGS sequence"/>
</dbReference>
<sequence>MGRFARFDSFGATADVLRIVDDEPPHPGPGEVRVRVRANGLNPVDYKIINSGKSAANYGLTDPHGTGVGFDLAGDVDEVGRGVTRFAVGDAVLGGRRHGAIADFAIVRVEGEGGAAASDVERDGVLIAKPDTLDYDTAGALAVAGRTAIAAVDRVGAGPGDTVFVSAAAGGVGVIASQLAVLRGATVIGTASRGNHEFLRELGVIPIAYGDELAQRLSDAAPHGLTAALDCHGPESVDAALDLGVPLDRLNTIAARGHRGAQGVGNPQATMQQFAEIVRLVADGRIAVPIQAIYPIERLVDAYARLEAGHVRGKLIVVTE</sequence>
<evidence type="ECO:0000313" key="2">
    <source>
        <dbReference type="EMBL" id="MFC4243079.1"/>
    </source>
</evidence>
<name>A0ABV8Q5I2_9MICO</name>
<dbReference type="InterPro" id="IPR036291">
    <property type="entry name" value="NAD(P)-bd_dom_sf"/>
</dbReference>
<dbReference type="CDD" id="cd05289">
    <property type="entry name" value="MDR_like_2"/>
    <property type="match status" value="1"/>
</dbReference>
<evidence type="ECO:0000259" key="1">
    <source>
        <dbReference type="SMART" id="SM00829"/>
    </source>
</evidence>
<dbReference type="PANTHER" id="PTHR43677:SF4">
    <property type="entry name" value="QUINONE OXIDOREDUCTASE-LIKE PROTEIN 2"/>
    <property type="match status" value="1"/>
</dbReference>
<dbReference type="SUPFAM" id="SSF51735">
    <property type="entry name" value="NAD(P)-binding Rossmann-fold domains"/>
    <property type="match status" value="1"/>
</dbReference>
<comment type="caution">
    <text evidence="2">The sequence shown here is derived from an EMBL/GenBank/DDBJ whole genome shotgun (WGS) entry which is preliminary data.</text>
</comment>
<dbReference type="Pfam" id="PF13602">
    <property type="entry name" value="ADH_zinc_N_2"/>
    <property type="match status" value="1"/>
</dbReference>
<evidence type="ECO:0000313" key="3">
    <source>
        <dbReference type="Proteomes" id="UP001595900"/>
    </source>
</evidence>
<dbReference type="InterPro" id="IPR013154">
    <property type="entry name" value="ADH-like_N"/>
</dbReference>
<dbReference type="EC" id="1.-.-.-" evidence="2"/>
<accession>A0ABV8Q5I2</accession>